<feature type="domain" description="Class II aldolase/adducin N-terminal" evidence="3">
    <location>
        <begin position="3"/>
        <end position="158"/>
    </location>
</feature>
<dbReference type="EC" id="4.1.2.19" evidence="4"/>
<dbReference type="InterPro" id="IPR002347">
    <property type="entry name" value="SDR_fam"/>
</dbReference>
<dbReference type="PRINTS" id="PR00081">
    <property type="entry name" value="GDHRDH"/>
</dbReference>
<dbReference type="FunFam" id="3.40.50.720:FF:000084">
    <property type="entry name" value="Short-chain dehydrogenase reductase"/>
    <property type="match status" value="1"/>
</dbReference>
<dbReference type="InterPro" id="IPR001303">
    <property type="entry name" value="Aldolase_II/adducin_N"/>
</dbReference>
<evidence type="ECO:0000256" key="1">
    <source>
        <dbReference type="ARBA" id="ARBA00006484"/>
    </source>
</evidence>
<dbReference type="PRINTS" id="PR00080">
    <property type="entry name" value="SDRFAMILY"/>
</dbReference>
<organism evidence="4">
    <name type="scientific">uncultured Friedmanniella sp</name>
    <dbReference type="NCBI Taxonomy" id="335381"/>
    <lineage>
        <taxon>Bacteria</taxon>
        <taxon>Bacillati</taxon>
        <taxon>Actinomycetota</taxon>
        <taxon>Actinomycetes</taxon>
        <taxon>Propionibacteriales</taxon>
        <taxon>Nocardioidaceae</taxon>
        <taxon>Friedmanniella</taxon>
        <taxon>environmental samples</taxon>
    </lineage>
</organism>
<dbReference type="Gene3D" id="3.40.225.10">
    <property type="entry name" value="Class II aldolase/adducin N-terminal domain"/>
    <property type="match status" value="1"/>
</dbReference>
<dbReference type="Pfam" id="PF00596">
    <property type="entry name" value="Aldolase_II"/>
    <property type="match status" value="1"/>
</dbReference>
<sequence length="626" mass="65806">SGGDLGTLTEQGLAVLRLDRMRALVEVYPGLEREDEMVAAFDYCLHGKGGAAPSIDTAMHGLVDAAHVDHLHPDAGIAIATAADGQQLTEKIFGDEVVWVPWRRPGFQLGVDIAKIKSESPQAIGCILGGHGITAWGATSEQAEANSLWIIETAAAHIDAHSRPEPFGSPLDGYGALPEAERRAKAAALAPTLRSLASHDRPVVGHFTDSAVVLDFLASSEHPRLAALGTSCPDHFLRTKVKPLVLDLPADIPVEEAVARLRELHAAYREDYQAYYDRHATPDSPAIRGADPLIILVPGVGMFSYGKDAQTARVAGEFYVNAINVMRGAEGVSTYAPIDEAEKFRIEYWALEEAKLQRMPAPRPLATRIALVTGAASGIGKAIATRLAAEGACVVIADLDADKAQAAAVEIGSTDVAVGVAADVTDEAAVQAAVDACVLAFGGLDLVVNNAGLSLSKSLLETTVADWELQHAVMAKGSFLVARAAAKVLIEQQLGGDVVYISSKNSVFAGPNNIAYSATKADQAHQVRLLAAELGEHGVKVNGINPDGVVRGSGIFAGGWGAKRAAVYGVPEEELGAYYAQRTLLKREVLPEHVANAVFVLCSADLSHTTGLHVPVDAGVAAAFLR</sequence>
<evidence type="ECO:0000259" key="3">
    <source>
        <dbReference type="SMART" id="SM01007"/>
    </source>
</evidence>
<dbReference type="NCBIfam" id="NF006188">
    <property type="entry name" value="PRK08324.1-1"/>
    <property type="match status" value="1"/>
</dbReference>
<name>A0A6J4KA37_9ACTN</name>
<feature type="non-terminal residue" evidence="4">
    <location>
        <position position="1"/>
    </location>
</feature>
<dbReference type="EMBL" id="CADCTS010000177">
    <property type="protein sequence ID" value="CAA9299790.1"/>
    <property type="molecule type" value="Genomic_DNA"/>
</dbReference>
<dbReference type="Gene3D" id="3.40.50.720">
    <property type="entry name" value="NAD(P)-binding Rossmann-like Domain"/>
    <property type="match status" value="1"/>
</dbReference>
<dbReference type="InterPro" id="IPR036409">
    <property type="entry name" value="Aldolase_II/adducin_N_sf"/>
</dbReference>
<dbReference type="GO" id="GO:0008911">
    <property type="term" value="F:lactaldehyde dehydrogenase (NAD+) activity"/>
    <property type="evidence" value="ECO:0007669"/>
    <property type="project" value="UniProtKB-EC"/>
</dbReference>
<evidence type="ECO:0000256" key="2">
    <source>
        <dbReference type="ARBA" id="ARBA00023002"/>
    </source>
</evidence>
<dbReference type="InterPro" id="IPR013454">
    <property type="entry name" value="Bifunc_RhaD/ADH"/>
</dbReference>
<gene>
    <name evidence="4" type="ORF">AVDCRST_MAG48-1226</name>
</gene>
<evidence type="ECO:0000313" key="4">
    <source>
        <dbReference type="EMBL" id="CAA9299790.1"/>
    </source>
</evidence>
<dbReference type="Pfam" id="PF13561">
    <property type="entry name" value="adh_short_C2"/>
    <property type="match status" value="1"/>
</dbReference>
<dbReference type="InterPro" id="IPR036291">
    <property type="entry name" value="NAD(P)-bd_dom_sf"/>
</dbReference>
<proteinExistence type="inferred from homology"/>
<protein>
    <submittedName>
        <fullName evidence="4">Predicted rhamnulose-1-phosphate aldolase / Predicted lactaldehyde dehydrogenase</fullName>
        <ecNumber evidence="4">1.2.1.22</ecNumber>
        <ecNumber evidence="4">4.1.2.19</ecNumber>
    </submittedName>
</protein>
<keyword evidence="2 4" id="KW-0560">Oxidoreductase</keyword>
<dbReference type="GO" id="GO:0008994">
    <property type="term" value="F:rhamnulose-1-phosphate aldolase activity"/>
    <property type="evidence" value="ECO:0007669"/>
    <property type="project" value="UniProtKB-EC"/>
</dbReference>
<dbReference type="EC" id="1.2.1.22" evidence="4"/>
<dbReference type="SMART" id="SM01007">
    <property type="entry name" value="Aldolase_II"/>
    <property type="match status" value="1"/>
</dbReference>
<accession>A0A6J4KA37</accession>
<dbReference type="SUPFAM" id="SSF51735">
    <property type="entry name" value="NAD(P)-binding Rossmann-fold domains"/>
    <property type="match status" value="1"/>
</dbReference>
<dbReference type="PANTHER" id="PTHR43669:SF8">
    <property type="entry name" value="SHORT-CHAIN TYPE DEHYDROGENASE_REDUCTASE-RELATED"/>
    <property type="match status" value="1"/>
</dbReference>
<dbReference type="NCBIfam" id="TIGR02632">
    <property type="entry name" value="RhaD_aldol-ADH"/>
    <property type="match status" value="1"/>
</dbReference>
<comment type="similarity">
    <text evidence="1">Belongs to the short-chain dehydrogenases/reductases (SDR) family.</text>
</comment>
<reference evidence="4" key="1">
    <citation type="submission" date="2020-02" db="EMBL/GenBank/DDBJ databases">
        <authorList>
            <person name="Meier V. D."/>
        </authorList>
    </citation>
    <scope>NUCLEOTIDE SEQUENCE</scope>
    <source>
        <strain evidence="4">AVDCRST_MAG48</strain>
    </source>
</reference>
<dbReference type="AlphaFoldDB" id="A0A6J4KA37"/>
<dbReference type="PANTHER" id="PTHR43669">
    <property type="entry name" value="5-KETO-D-GLUCONATE 5-REDUCTASE"/>
    <property type="match status" value="1"/>
</dbReference>
<dbReference type="NCBIfam" id="NF006189">
    <property type="entry name" value="PRK08324.1-3"/>
    <property type="match status" value="1"/>
</dbReference>
<dbReference type="SUPFAM" id="SSF53639">
    <property type="entry name" value="AraD/HMP-PK domain-like"/>
    <property type="match status" value="1"/>
</dbReference>
<keyword evidence="4" id="KW-0456">Lyase</keyword>